<protein>
    <submittedName>
        <fullName evidence="4">Lysophospholipase</fullName>
    </submittedName>
</protein>
<keyword evidence="5" id="KW-1185">Reference proteome</keyword>
<reference evidence="4 5" key="1">
    <citation type="submission" date="2022-01" db="EMBL/GenBank/DDBJ databases">
        <title>Flavihumibacter sp. nov., isolated from sediment of a river.</title>
        <authorList>
            <person name="Liu H."/>
        </authorList>
    </citation>
    <scope>NUCLEOTIDE SEQUENCE [LARGE SCALE GENOMIC DNA]</scope>
    <source>
        <strain evidence="4 5">RY-1</strain>
    </source>
</reference>
<dbReference type="EMBL" id="JAKEVY010000002">
    <property type="protein sequence ID" value="MCF1714647.1"/>
    <property type="molecule type" value="Genomic_DNA"/>
</dbReference>
<evidence type="ECO:0000313" key="4">
    <source>
        <dbReference type="EMBL" id="MCF1714647.1"/>
    </source>
</evidence>
<dbReference type="InterPro" id="IPR029058">
    <property type="entry name" value="AB_hydrolase_fold"/>
</dbReference>
<organism evidence="4 5">
    <name type="scientific">Flavihumibacter fluminis</name>
    <dbReference type="NCBI Taxonomy" id="2909236"/>
    <lineage>
        <taxon>Bacteria</taxon>
        <taxon>Pseudomonadati</taxon>
        <taxon>Bacteroidota</taxon>
        <taxon>Chitinophagia</taxon>
        <taxon>Chitinophagales</taxon>
        <taxon>Chitinophagaceae</taxon>
        <taxon>Flavihumibacter</taxon>
    </lineage>
</organism>
<name>A0ABS9BGD7_9BACT</name>
<feature type="domain" description="Serine aminopeptidase S33" evidence="3">
    <location>
        <begin position="189"/>
        <end position="429"/>
    </location>
</feature>
<dbReference type="InterPro" id="IPR022742">
    <property type="entry name" value="Hydrolase_4"/>
</dbReference>
<dbReference type="Pfam" id="PF12146">
    <property type="entry name" value="Hydrolase_4"/>
    <property type="match status" value="1"/>
</dbReference>
<proteinExistence type="predicted"/>
<dbReference type="SUPFAM" id="SSF53474">
    <property type="entry name" value="alpha/beta-Hydrolases"/>
    <property type="match status" value="1"/>
</dbReference>
<dbReference type="InterPro" id="IPR053145">
    <property type="entry name" value="AB_hydrolase_Est10"/>
</dbReference>
<feature type="signal peptide" evidence="2">
    <location>
        <begin position="1"/>
        <end position="19"/>
    </location>
</feature>
<dbReference type="PROSITE" id="PS00708">
    <property type="entry name" value="PRO_ENDOPEP_SER"/>
    <property type="match status" value="1"/>
</dbReference>
<keyword evidence="1" id="KW-0378">Hydrolase</keyword>
<gene>
    <name evidence="4" type="ORF">L0U88_08425</name>
</gene>
<evidence type="ECO:0000259" key="3">
    <source>
        <dbReference type="Pfam" id="PF12146"/>
    </source>
</evidence>
<evidence type="ECO:0000313" key="5">
    <source>
        <dbReference type="Proteomes" id="UP001200145"/>
    </source>
</evidence>
<dbReference type="PANTHER" id="PTHR43265:SF1">
    <property type="entry name" value="ESTERASE ESTD"/>
    <property type="match status" value="1"/>
</dbReference>
<evidence type="ECO:0000256" key="1">
    <source>
        <dbReference type="ARBA" id="ARBA00022801"/>
    </source>
</evidence>
<dbReference type="RefSeq" id="WP_234865503.1">
    <property type="nucleotide sequence ID" value="NZ_JAKEVY010000002.1"/>
</dbReference>
<dbReference type="PANTHER" id="PTHR43265">
    <property type="entry name" value="ESTERASE ESTD"/>
    <property type="match status" value="1"/>
</dbReference>
<feature type="chain" id="PRO_5047292465" evidence="2">
    <location>
        <begin position="20"/>
        <end position="465"/>
    </location>
</feature>
<sequence length="465" mass="50558">MKSNLLTIALLLAGFIVQAQDIQGKWAGILDVGAGKLKVVFNISKSATGYTSTMDSPDQGVKGIPVTSTIFENSLLKISITNAGIEYSGELKGNEITGEFKQAGRTFPLILKQDSGEAKRNTRPQEPIPPFPYHTEEVVFENKKAGIQLAGTLSLPNKEGSFPAVILISGSGPQNRDEEILGHKPFLVLADYLTKKGIAVLRYDDRGVGASTGDFKTATTFDFADDAEAALAYLQTRKEINQKKLGLLGHSEGGIVAPLVASRSKQVDFVIMLAGTALRGDRLLLLQQELIAKSMGVPETEIAKSREVNSNIFAILLENEKEELAKEKARAYLKDFMSKNPPSQKPAGMNEETLINTQLAQVFNPWMLNFLKYDPAPALSKVKCPVLALNGDKDLQVPADANLSVIEQQLKAAGNKKVSIKKYPGLNHLFQEAKTGSPSEYGSIEQTISPVVLQDIAEWILSRSF</sequence>
<keyword evidence="2" id="KW-0732">Signal</keyword>
<accession>A0ABS9BGD7</accession>
<evidence type="ECO:0000256" key="2">
    <source>
        <dbReference type="SAM" id="SignalP"/>
    </source>
</evidence>
<dbReference type="Gene3D" id="3.40.50.1820">
    <property type="entry name" value="alpha/beta hydrolase"/>
    <property type="match status" value="1"/>
</dbReference>
<dbReference type="Proteomes" id="UP001200145">
    <property type="component" value="Unassembled WGS sequence"/>
</dbReference>
<dbReference type="InterPro" id="IPR002471">
    <property type="entry name" value="Pept_S9_AS"/>
</dbReference>
<comment type="caution">
    <text evidence="4">The sequence shown here is derived from an EMBL/GenBank/DDBJ whole genome shotgun (WGS) entry which is preliminary data.</text>
</comment>